<evidence type="ECO:0000313" key="2">
    <source>
        <dbReference type="EMBL" id="MCC5447070.1"/>
    </source>
</evidence>
<dbReference type="Proteomes" id="UP000245509">
    <property type="component" value="Unassembled WGS sequence"/>
</dbReference>
<evidence type="ECO:0000256" key="1">
    <source>
        <dbReference type="SAM" id="Phobius"/>
    </source>
</evidence>
<proteinExistence type="predicted"/>
<protein>
    <recommendedName>
        <fullName evidence="4">Transmembrane protein</fullName>
    </recommendedName>
</protein>
<reference evidence="3" key="1">
    <citation type="journal article" date="2015" name="Appl. Environ. Microbiol.">
        <title>Nanoarchaeota, Their Sulfolobales Host, and Nanoarchaeota Virus Distribution across Yellowstone National Park Hot Springs.</title>
        <authorList>
            <person name="Munson-McGee J.H."/>
            <person name="Field E.K."/>
            <person name="Bateson M."/>
            <person name="Rooney C."/>
            <person name="Stepanauskas R."/>
            <person name="Young M.J."/>
        </authorList>
    </citation>
    <scope>NUCLEOTIDE SEQUENCE [LARGE SCALE GENOMIC DNA]</scope>
    <source>
        <strain evidence="3">SCGC AB-777_F03</strain>
    </source>
</reference>
<dbReference type="AlphaFoldDB" id="A0A2T9WLL2"/>
<reference evidence="2" key="4">
    <citation type="submission" date="2021-11" db="EMBL/GenBank/DDBJ databases">
        <authorList>
            <person name="Munson-Mcgee J."/>
            <person name="Field E."/>
            <person name="Bateson M."/>
            <person name="Rooney C."/>
            <person name="Stepanauskas R."/>
            <person name="Young M."/>
        </authorList>
    </citation>
    <scope>NUCLEOTIDE SEQUENCE</scope>
    <source>
        <strain evidence="2">SCGC AB-777_F03</strain>
    </source>
</reference>
<dbReference type="EMBL" id="QEFP01000004">
    <property type="protein sequence ID" value="PVU68707.1"/>
    <property type="molecule type" value="Genomic_DNA"/>
</dbReference>
<dbReference type="RefSeq" id="WP_228615298.1">
    <property type="nucleotide sequence ID" value="NZ_QEFP02000007.1"/>
</dbReference>
<keyword evidence="1" id="KW-0472">Membrane</keyword>
<feature type="transmembrane region" description="Helical" evidence="1">
    <location>
        <begin position="6"/>
        <end position="24"/>
    </location>
</feature>
<evidence type="ECO:0000313" key="3">
    <source>
        <dbReference type="EMBL" id="PVU68707.1"/>
    </source>
</evidence>
<organism evidence="3">
    <name type="scientific">Nanobsidianus stetteri</name>
    <dbReference type="NCBI Taxonomy" id="1294122"/>
    <lineage>
        <taxon>Archaea</taxon>
        <taxon>Nanobdellota</taxon>
        <taxon>Candidatus Nanoarchaeia</taxon>
        <taxon>Nanoarchaeales</taxon>
        <taxon>Nanopusillaceae</taxon>
        <taxon>Candidatus Nanobsidianus</taxon>
    </lineage>
</organism>
<reference evidence="2" key="2">
    <citation type="submission" date="2017-05" db="EMBL/GenBank/DDBJ databases">
        <authorList>
            <person name="Munson-Mcgee J.H."/>
        </authorList>
    </citation>
    <scope>NUCLEOTIDE SEQUENCE</scope>
    <source>
        <strain evidence="2">SCGC AB-777_F03</strain>
    </source>
</reference>
<gene>
    <name evidence="2" type="ORF">DDW03_001485</name>
    <name evidence="3" type="ORF">DDW03_01255</name>
</gene>
<sequence>MRSQFILLYLVLILFITLYFISNLQNNFYYQPNIGKYIAEDFYVKLLLYPNYSSTINQTYYNICLEENIICYDNGTNIIVITQNSEYILNNP</sequence>
<evidence type="ECO:0008006" key="4">
    <source>
        <dbReference type="Google" id="ProtNLM"/>
    </source>
</evidence>
<accession>A0A2T9WLL2</accession>
<dbReference type="EMBL" id="QEFP02000007">
    <property type="protein sequence ID" value="MCC5447070.1"/>
    <property type="molecule type" value="Genomic_DNA"/>
</dbReference>
<keyword evidence="1" id="KW-1133">Transmembrane helix</keyword>
<comment type="caution">
    <text evidence="3">The sequence shown here is derived from an EMBL/GenBank/DDBJ whole genome shotgun (WGS) entry which is preliminary data.</text>
</comment>
<reference evidence="3" key="3">
    <citation type="submission" date="2017-05" db="EMBL/GenBank/DDBJ databases">
        <authorList>
            <person name="Song R."/>
            <person name="Chenine A.L."/>
            <person name="Ruprecht R.M."/>
        </authorList>
    </citation>
    <scope>NUCLEOTIDE SEQUENCE</scope>
    <source>
        <strain evidence="3">SCGC AB-777_F03</strain>
    </source>
</reference>
<keyword evidence="1" id="KW-0812">Transmembrane</keyword>
<name>A0A2T9WLL2_NANST</name>